<dbReference type="GO" id="GO:0005634">
    <property type="term" value="C:nucleus"/>
    <property type="evidence" value="ECO:0000318"/>
    <property type="project" value="GO_Central"/>
</dbReference>
<keyword evidence="7" id="KW-0805">Transcription regulation</keyword>
<dbReference type="GO" id="GO:0033186">
    <property type="term" value="C:CAF-1 complex"/>
    <property type="evidence" value="ECO:0000318"/>
    <property type="project" value="GO_Central"/>
</dbReference>
<dbReference type="InterPro" id="IPR019775">
    <property type="entry name" value="WD40_repeat_CS"/>
</dbReference>
<keyword evidence="11" id="KW-0539">Nucleus</keyword>
<keyword evidence="3 13" id="KW-0853">WD repeat</keyword>
<dbReference type="PRINTS" id="PR00319">
    <property type="entry name" value="GPROTEINB"/>
</dbReference>
<feature type="domain" description="CAF1B/HIR1 beta-propeller" evidence="15">
    <location>
        <begin position="1"/>
        <end position="377"/>
    </location>
</feature>
<evidence type="ECO:0000256" key="4">
    <source>
        <dbReference type="ARBA" id="ARBA00022737"/>
    </source>
</evidence>
<comment type="similarity">
    <text evidence="2">Belongs to the WD repeat HIR1 family.</text>
</comment>
<keyword evidence="9" id="KW-0233">DNA recombination</keyword>
<accession>A0A0K9PP96</accession>
<gene>
    <name evidence="16" type="ORF">ZOSMA_1G00100</name>
</gene>
<dbReference type="PROSITE" id="PS50294">
    <property type="entry name" value="WD_REPEATS_REGION"/>
    <property type="match status" value="3"/>
</dbReference>
<evidence type="ECO:0000256" key="9">
    <source>
        <dbReference type="ARBA" id="ARBA00023172"/>
    </source>
</evidence>
<evidence type="ECO:0000313" key="16">
    <source>
        <dbReference type="EMBL" id="KMZ70042.1"/>
    </source>
</evidence>
<evidence type="ECO:0000256" key="14">
    <source>
        <dbReference type="SAM" id="MobiDB-lite"/>
    </source>
</evidence>
<evidence type="ECO:0000256" key="10">
    <source>
        <dbReference type="ARBA" id="ARBA00023204"/>
    </source>
</evidence>
<protein>
    <recommendedName>
        <fullName evidence="12">CAF-1 p60 homolog</fullName>
    </recommendedName>
</protein>
<evidence type="ECO:0000313" key="17">
    <source>
        <dbReference type="Proteomes" id="UP000036987"/>
    </source>
</evidence>
<dbReference type="InterPro" id="IPR001680">
    <property type="entry name" value="WD40_rpt"/>
</dbReference>
<dbReference type="PANTHER" id="PTHR15271:SF4">
    <property type="entry name" value="CHROMATIN ASSEMBLY FACTOR 1 SUBUNIT B"/>
    <property type="match status" value="1"/>
</dbReference>
<dbReference type="OMA" id="QIYWHES"/>
<dbReference type="Pfam" id="PF24105">
    <property type="entry name" value="Beta-prop_CAF1B_HIR1"/>
    <property type="match status" value="1"/>
</dbReference>
<feature type="repeat" description="WD" evidence="13">
    <location>
        <begin position="16"/>
        <end position="40"/>
    </location>
</feature>
<evidence type="ECO:0000256" key="13">
    <source>
        <dbReference type="PROSITE-ProRule" id="PRU00221"/>
    </source>
</evidence>
<reference evidence="17" key="1">
    <citation type="journal article" date="2016" name="Nature">
        <title>The genome of the seagrass Zostera marina reveals angiosperm adaptation to the sea.</title>
        <authorList>
            <person name="Olsen J.L."/>
            <person name="Rouze P."/>
            <person name="Verhelst B."/>
            <person name="Lin Y.-C."/>
            <person name="Bayer T."/>
            <person name="Collen J."/>
            <person name="Dattolo E."/>
            <person name="De Paoli E."/>
            <person name="Dittami S."/>
            <person name="Maumus F."/>
            <person name="Michel G."/>
            <person name="Kersting A."/>
            <person name="Lauritano C."/>
            <person name="Lohaus R."/>
            <person name="Toepel M."/>
            <person name="Tonon T."/>
            <person name="Vanneste K."/>
            <person name="Amirebrahimi M."/>
            <person name="Brakel J."/>
            <person name="Bostroem C."/>
            <person name="Chovatia M."/>
            <person name="Grimwood J."/>
            <person name="Jenkins J.W."/>
            <person name="Jueterbock A."/>
            <person name="Mraz A."/>
            <person name="Stam W.T."/>
            <person name="Tice H."/>
            <person name="Bornberg-Bauer E."/>
            <person name="Green P.J."/>
            <person name="Pearson G.A."/>
            <person name="Procaccini G."/>
            <person name="Duarte C.M."/>
            <person name="Schmutz J."/>
            <person name="Reusch T.B.H."/>
            <person name="Van de Peer Y."/>
        </authorList>
    </citation>
    <scope>NUCLEOTIDE SEQUENCE [LARGE SCALE GENOMIC DNA]</scope>
    <source>
        <strain evidence="17">cv. Finnish</strain>
    </source>
</reference>
<feature type="repeat" description="WD" evidence="13">
    <location>
        <begin position="60"/>
        <end position="95"/>
    </location>
</feature>
<dbReference type="PROSITE" id="PS50082">
    <property type="entry name" value="WD_REPEATS_2"/>
    <property type="match status" value="4"/>
</dbReference>
<dbReference type="SUPFAM" id="SSF50978">
    <property type="entry name" value="WD40 repeat-like"/>
    <property type="match status" value="1"/>
</dbReference>
<dbReference type="InterPro" id="IPR015943">
    <property type="entry name" value="WD40/YVTN_repeat-like_dom_sf"/>
</dbReference>
<evidence type="ECO:0000256" key="5">
    <source>
        <dbReference type="ARBA" id="ARBA00022763"/>
    </source>
</evidence>
<evidence type="ECO:0000256" key="8">
    <source>
        <dbReference type="ARBA" id="ARBA00023163"/>
    </source>
</evidence>
<dbReference type="GO" id="GO:0006334">
    <property type="term" value="P:nucleosome assembly"/>
    <property type="evidence" value="ECO:0000318"/>
    <property type="project" value="GO_Central"/>
</dbReference>
<keyword evidence="5" id="KW-0227">DNA damage</keyword>
<dbReference type="CDD" id="cd00200">
    <property type="entry name" value="WD40"/>
    <property type="match status" value="1"/>
</dbReference>
<evidence type="ECO:0000256" key="2">
    <source>
        <dbReference type="ARBA" id="ARBA00007306"/>
    </source>
</evidence>
<evidence type="ECO:0000256" key="3">
    <source>
        <dbReference type="ARBA" id="ARBA00022574"/>
    </source>
</evidence>
<dbReference type="GO" id="GO:0006281">
    <property type="term" value="P:DNA repair"/>
    <property type="evidence" value="ECO:0007669"/>
    <property type="project" value="UniProtKB-KW"/>
</dbReference>
<dbReference type="InterPro" id="IPR001632">
    <property type="entry name" value="WD40_G-protein_beta-like"/>
</dbReference>
<proteinExistence type="inferred from homology"/>
<evidence type="ECO:0000256" key="11">
    <source>
        <dbReference type="ARBA" id="ARBA00023242"/>
    </source>
</evidence>
<evidence type="ECO:0000256" key="7">
    <source>
        <dbReference type="ARBA" id="ARBA00023015"/>
    </source>
</evidence>
<feature type="repeat" description="WD" evidence="13">
    <location>
        <begin position="108"/>
        <end position="144"/>
    </location>
</feature>
<keyword evidence="4" id="KW-0677">Repeat</keyword>
<evidence type="ECO:0000259" key="15">
    <source>
        <dbReference type="Pfam" id="PF24105"/>
    </source>
</evidence>
<comment type="subcellular location">
    <subcellularLocation>
        <location evidence="1">Nucleus</location>
    </subcellularLocation>
</comment>
<dbReference type="SMART" id="SM00320">
    <property type="entry name" value="WD40"/>
    <property type="match status" value="5"/>
</dbReference>
<dbReference type="FunFam" id="2.130.10.10:FF:000466">
    <property type="entry name" value="Chromatin assembly factor 1 subunit FAS2"/>
    <property type="match status" value="1"/>
</dbReference>
<evidence type="ECO:0000256" key="6">
    <source>
        <dbReference type="ARBA" id="ARBA00022853"/>
    </source>
</evidence>
<dbReference type="InterPro" id="IPR045145">
    <property type="entry name" value="PTHR15271"/>
</dbReference>
<keyword evidence="6" id="KW-0156">Chromatin regulator</keyword>
<keyword evidence="10" id="KW-0234">DNA repair</keyword>
<feature type="region of interest" description="Disordered" evidence="14">
    <location>
        <begin position="413"/>
        <end position="453"/>
    </location>
</feature>
<dbReference type="STRING" id="29655.A0A0K9PP96"/>
<name>A0A0K9PP96_ZOSMR</name>
<sequence length="453" mass="49898">MKGGIIEINWHDSQPVLTLDFHPKSGLLATGGNDHDIKIWVIASCETNNKHPTASYKNSLSYHSSAVNTLRFSPSGNQLASGADGGELVIWNLQTSGDGDVWKIHKRLLHHQKDVSDLEWSPDGEFLVSGSVDNLCIIWDLNKGCVHQVLDAHLHYVQGVAWDPQNHYVASLSLDRTCRIYAKKTQSKSKGQQKMNFFCQNVVAKSEPQKLEECSNIPLAKTYLFHDETLLSFFRRLAWSPDGSFLVVPAGIHKFSPAAEVVNTAYVFSRKDLSRPAIQLPGANKPIIAVRFCPIFFNLLGSNPGSLFKLPYRIVFAMATLNSIYLYDTESISPIAIFAGLHYASITDLAWSADAKYLAASSRDCYCTLIQFENGELGVPFPVPSVSSVAKERICIDENPVIVGSSMEIDNVEGPSNDPTLKSPVSSSSIISNDNVTKTDNKTARKRITPVAI</sequence>
<dbReference type="GO" id="GO:0006335">
    <property type="term" value="P:DNA replication-dependent chromatin assembly"/>
    <property type="evidence" value="ECO:0007669"/>
    <property type="project" value="InterPro"/>
</dbReference>
<keyword evidence="17" id="KW-1185">Reference proteome</keyword>
<dbReference type="InterPro" id="IPR055410">
    <property type="entry name" value="Beta-prop_CAF1B_HIR1"/>
</dbReference>
<organism evidence="16 17">
    <name type="scientific">Zostera marina</name>
    <name type="common">Eelgrass</name>
    <dbReference type="NCBI Taxonomy" id="29655"/>
    <lineage>
        <taxon>Eukaryota</taxon>
        <taxon>Viridiplantae</taxon>
        <taxon>Streptophyta</taxon>
        <taxon>Embryophyta</taxon>
        <taxon>Tracheophyta</taxon>
        <taxon>Spermatophyta</taxon>
        <taxon>Magnoliopsida</taxon>
        <taxon>Liliopsida</taxon>
        <taxon>Zosteraceae</taxon>
        <taxon>Zostera</taxon>
    </lineage>
</organism>
<feature type="repeat" description="WD" evidence="13">
    <location>
        <begin position="150"/>
        <end position="181"/>
    </location>
</feature>
<dbReference type="EMBL" id="LFYR01000729">
    <property type="protein sequence ID" value="KMZ70042.1"/>
    <property type="molecule type" value="Genomic_DNA"/>
</dbReference>
<dbReference type="PANTHER" id="PTHR15271">
    <property type="entry name" value="CHROMATIN ASSEMBLY FACTOR 1 SUBUNIT B"/>
    <property type="match status" value="1"/>
</dbReference>
<comment type="caution">
    <text evidence="16">The sequence shown here is derived from an EMBL/GenBank/DDBJ whole genome shotgun (WGS) entry which is preliminary data.</text>
</comment>
<dbReference type="GO" id="GO:0006310">
    <property type="term" value="P:DNA recombination"/>
    <property type="evidence" value="ECO:0007669"/>
    <property type="project" value="UniProtKB-KW"/>
</dbReference>
<dbReference type="Proteomes" id="UP000036987">
    <property type="component" value="Unassembled WGS sequence"/>
</dbReference>
<feature type="compositionally biased region" description="Basic residues" evidence="14">
    <location>
        <begin position="444"/>
        <end position="453"/>
    </location>
</feature>
<dbReference type="InterPro" id="IPR036322">
    <property type="entry name" value="WD40_repeat_dom_sf"/>
</dbReference>
<dbReference type="OrthoDB" id="71227at2759"/>
<dbReference type="AlphaFoldDB" id="A0A0K9PP96"/>
<dbReference type="Gene3D" id="2.130.10.10">
    <property type="entry name" value="YVTN repeat-like/Quinoprotein amine dehydrogenase"/>
    <property type="match status" value="2"/>
</dbReference>
<dbReference type="PROSITE" id="PS00678">
    <property type="entry name" value="WD_REPEATS_1"/>
    <property type="match status" value="1"/>
</dbReference>
<evidence type="ECO:0000256" key="1">
    <source>
        <dbReference type="ARBA" id="ARBA00004123"/>
    </source>
</evidence>
<evidence type="ECO:0000256" key="12">
    <source>
        <dbReference type="ARBA" id="ARBA00077035"/>
    </source>
</evidence>
<keyword evidence="8" id="KW-0804">Transcription</keyword>